<dbReference type="InterPro" id="IPR041588">
    <property type="entry name" value="Integrase_H2C2"/>
</dbReference>
<dbReference type="GO" id="GO:0003676">
    <property type="term" value="F:nucleic acid binding"/>
    <property type="evidence" value="ECO:0007669"/>
    <property type="project" value="InterPro"/>
</dbReference>
<feature type="non-terminal residue" evidence="2">
    <location>
        <position position="244"/>
    </location>
</feature>
<dbReference type="Gene3D" id="1.10.340.70">
    <property type="match status" value="1"/>
</dbReference>
<dbReference type="Gene3D" id="3.30.420.10">
    <property type="entry name" value="Ribonuclease H-like superfamily/Ribonuclease H"/>
    <property type="match status" value="1"/>
</dbReference>
<dbReference type="OMA" id="ESDACHF"/>
<dbReference type="InterPro" id="IPR001584">
    <property type="entry name" value="Integrase_cat-core"/>
</dbReference>
<proteinExistence type="predicted"/>
<dbReference type="Pfam" id="PF17921">
    <property type="entry name" value="Integrase_H2C2"/>
    <property type="match status" value="1"/>
</dbReference>
<dbReference type="PANTHER" id="PTHR47266">
    <property type="entry name" value="ENDONUCLEASE-RELATED"/>
    <property type="match status" value="1"/>
</dbReference>
<keyword evidence="3" id="KW-1185">Reference proteome</keyword>
<dbReference type="GO" id="GO:0015074">
    <property type="term" value="P:DNA integration"/>
    <property type="evidence" value="ECO:0007669"/>
    <property type="project" value="InterPro"/>
</dbReference>
<gene>
    <name evidence="2" type="ORF">KI387_040855</name>
</gene>
<feature type="domain" description="Integrase catalytic" evidence="1">
    <location>
        <begin position="169"/>
        <end position="244"/>
    </location>
</feature>
<dbReference type="InterPro" id="IPR036397">
    <property type="entry name" value="RNaseH_sf"/>
</dbReference>
<evidence type="ECO:0000259" key="1">
    <source>
        <dbReference type="PROSITE" id="PS50994"/>
    </source>
</evidence>
<organism evidence="2 3">
    <name type="scientific">Taxus chinensis</name>
    <name type="common">Chinese yew</name>
    <name type="synonym">Taxus wallichiana var. chinensis</name>
    <dbReference type="NCBI Taxonomy" id="29808"/>
    <lineage>
        <taxon>Eukaryota</taxon>
        <taxon>Viridiplantae</taxon>
        <taxon>Streptophyta</taxon>
        <taxon>Embryophyta</taxon>
        <taxon>Tracheophyta</taxon>
        <taxon>Spermatophyta</taxon>
        <taxon>Pinopsida</taxon>
        <taxon>Pinidae</taxon>
        <taxon>Conifers II</taxon>
        <taxon>Cupressales</taxon>
        <taxon>Taxaceae</taxon>
        <taxon>Taxus</taxon>
    </lineage>
</organism>
<reference evidence="2 3" key="1">
    <citation type="journal article" date="2021" name="Nat. Plants">
        <title>The Taxus genome provides insights into paclitaxel biosynthesis.</title>
        <authorList>
            <person name="Xiong X."/>
            <person name="Gou J."/>
            <person name="Liao Q."/>
            <person name="Li Y."/>
            <person name="Zhou Q."/>
            <person name="Bi G."/>
            <person name="Li C."/>
            <person name="Du R."/>
            <person name="Wang X."/>
            <person name="Sun T."/>
            <person name="Guo L."/>
            <person name="Liang H."/>
            <person name="Lu P."/>
            <person name="Wu Y."/>
            <person name="Zhang Z."/>
            <person name="Ro D.K."/>
            <person name="Shang Y."/>
            <person name="Huang S."/>
            <person name="Yan J."/>
        </authorList>
    </citation>
    <scope>NUCLEOTIDE SEQUENCE [LARGE SCALE GENOMIC DNA]</scope>
    <source>
        <strain evidence="2">Ta-2019</strain>
    </source>
</reference>
<dbReference type="Proteomes" id="UP000824469">
    <property type="component" value="Unassembled WGS sequence"/>
</dbReference>
<accession>A0AA38CBF3</accession>
<dbReference type="EMBL" id="JAHRHJ020000566">
    <property type="protein sequence ID" value="KAH9293932.1"/>
    <property type="molecule type" value="Genomic_DNA"/>
</dbReference>
<sequence length="244" mass="27407">MATIGSLLEIASSQPQAHFLVEHLLMPAYDLPENTMVCEIVGPNNPWYHDLYTFIRDKTFPADMKPMHKRALAQRASRYTILAETLYKRGYDGTLLRCLNQEESSSVLAEVHSGICGAHMNGIALAKKILRVGYYWPTMESDACHFVKHCQACQKHGNLIHAPSQALQSITTPWPFSQWGLDLIGKIRPTSSDGHKFIITATDYFTKWVEAMPLTYVTGSQISKFIFNNLICRFGIPSALVADN</sequence>
<evidence type="ECO:0000313" key="2">
    <source>
        <dbReference type="EMBL" id="KAH9293932.1"/>
    </source>
</evidence>
<dbReference type="AlphaFoldDB" id="A0AA38CBF3"/>
<protein>
    <recommendedName>
        <fullName evidence="1">Integrase catalytic domain-containing protein</fullName>
    </recommendedName>
</protein>
<dbReference type="InterPro" id="IPR052160">
    <property type="entry name" value="Gypsy_RT_Integrase-like"/>
</dbReference>
<dbReference type="PROSITE" id="PS50994">
    <property type="entry name" value="INTEGRASE"/>
    <property type="match status" value="1"/>
</dbReference>
<dbReference type="SUPFAM" id="SSF53098">
    <property type="entry name" value="Ribonuclease H-like"/>
    <property type="match status" value="1"/>
</dbReference>
<evidence type="ECO:0000313" key="3">
    <source>
        <dbReference type="Proteomes" id="UP000824469"/>
    </source>
</evidence>
<comment type="caution">
    <text evidence="2">The sequence shown here is derived from an EMBL/GenBank/DDBJ whole genome shotgun (WGS) entry which is preliminary data.</text>
</comment>
<name>A0AA38CBF3_TAXCH</name>
<dbReference type="InterPro" id="IPR012337">
    <property type="entry name" value="RNaseH-like_sf"/>
</dbReference>